<dbReference type="EMBL" id="JAEAOA010002355">
    <property type="protein sequence ID" value="KAK3587674.1"/>
    <property type="molecule type" value="Genomic_DNA"/>
</dbReference>
<dbReference type="Proteomes" id="UP001195483">
    <property type="component" value="Unassembled WGS sequence"/>
</dbReference>
<dbReference type="AlphaFoldDB" id="A0AAE0S9P0"/>
<evidence type="ECO:0000313" key="3">
    <source>
        <dbReference type="Proteomes" id="UP001195483"/>
    </source>
</evidence>
<organism evidence="2 3">
    <name type="scientific">Potamilus streckersoni</name>
    <dbReference type="NCBI Taxonomy" id="2493646"/>
    <lineage>
        <taxon>Eukaryota</taxon>
        <taxon>Metazoa</taxon>
        <taxon>Spiralia</taxon>
        <taxon>Lophotrochozoa</taxon>
        <taxon>Mollusca</taxon>
        <taxon>Bivalvia</taxon>
        <taxon>Autobranchia</taxon>
        <taxon>Heteroconchia</taxon>
        <taxon>Palaeoheterodonta</taxon>
        <taxon>Unionida</taxon>
        <taxon>Unionoidea</taxon>
        <taxon>Unionidae</taxon>
        <taxon>Ambleminae</taxon>
        <taxon>Lampsilini</taxon>
        <taxon>Potamilus</taxon>
    </lineage>
</organism>
<reference evidence="2" key="1">
    <citation type="journal article" date="2021" name="Genome Biol. Evol.">
        <title>A High-Quality Reference Genome for a Parasitic Bivalve with Doubly Uniparental Inheritance (Bivalvia: Unionida).</title>
        <authorList>
            <person name="Smith C.H."/>
        </authorList>
    </citation>
    <scope>NUCLEOTIDE SEQUENCE</scope>
    <source>
        <strain evidence="2">CHS0354</strain>
    </source>
</reference>
<comment type="caution">
    <text evidence="2">The sequence shown here is derived from an EMBL/GenBank/DDBJ whole genome shotgun (WGS) entry which is preliminary data.</text>
</comment>
<name>A0AAE0S9P0_9BIVA</name>
<evidence type="ECO:0000256" key="1">
    <source>
        <dbReference type="SAM" id="Phobius"/>
    </source>
</evidence>
<protein>
    <submittedName>
        <fullName evidence="2">Uncharacterized protein</fullName>
    </submittedName>
</protein>
<reference evidence="2" key="2">
    <citation type="journal article" date="2021" name="Genome Biol. Evol.">
        <title>Developing a high-quality reference genome for a parasitic bivalve with doubly uniparental inheritance (Bivalvia: Unionida).</title>
        <authorList>
            <person name="Smith C.H."/>
        </authorList>
    </citation>
    <scope>NUCLEOTIDE SEQUENCE</scope>
    <source>
        <strain evidence="2">CHS0354</strain>
        <tissue evidence="2">Mantle</tissue>
    </source>
</reference>
<proteinExistence type="predicted"/>
<gene>
    <name evidence="2" type="ORF">CHS0354_042458</name>
</gene>
<evidence type="ECO:0000313" key="2">
    <source>
        <dbReference type="EMBL" id="KAK3587674.1"/>
    </source>
</evidence>
<reference evidence="2" key="3">
    <citation type="submission" date="2023-05" db="EMBL/GenBank/DDBJ databases">
        <authorList>
            <person name="Smith C.H."/>
        </authorList>
    </citation>
    <scope>NUCLEOTIDE SEQUENCE</scope>
    <source>
        <strain evidence="2">CHS0354</strain>
        <tissue evidence="2">Mantle</tissue>
    </source>
</reference>
<keyword evidence="3" id="KW-1185">Reference proteome</keyword>
<feature type="transmembrane region" description="Helical" evidence="1">
    <location>
        <begin position="6"/>
        <end position="25"/>
    </location>
</feature>
<sequence length="100" mass="11139">MPALCLIVYHVGTDTVLLTFVLLTPNLKVLLLTKMHAIHKVLSKNLFCNKSYSAKSHFSLSYNDPDLDCLTPKSLGIFHNLNDNPLHDLAKAHGSELKLL</sequence>
<keyword evidence="1" id="KW-0472">Membrane</keyword>
<keyword evidence="1" id="KW-1133">Transmembrane helix</keyword>
<keyword evidence="1" id="KW-0812">Transmembrane</keyword>
<accession>A0AAE0S9P0</accession>